<protein>
    <submittedName>
        <fullName evidence="1">Uncharacterized protein</fullName>
    </submittedName>
</protein>
<gene>
    <name evidence="1" type="ORF">SteCoe_28891</name>
</gene>
<comment type="caution">
    <text evidence="1">The sequence shown here is derived from an EMBL/GenBank/DDBJ whole genome shotgun (WGS) entry which is preliminary data.</text>
</comment>
<evidence type="ECO:0000313" key="2">
    <source>
        <dbReference type="Proteomes" id="UP000187209"/>
    </source>
</evidence>
<sequence>MDPKNLGICALLCGTDYVSQATRRSKQEVLSAINSLRYENNPFLESLIDALVYISGSQSLEELATEYELSYPVANLLFCPSSITYSKKASFNLSLCSKVQMLLEKNIPAIEIQGLYDIPVLNILVFICRSVTYYDPRGYLIAILKSMGKGEDFNWVFERFTVKKYCERVKKLLKVFGRKKVFPEREDILHVCEMDDKGVDVEIIAQELMWMESSVSRWIKNKRKNKILNEGMVIESDDELQSFEKRCIIEELYASGNHIYSENIIDVDYLKEHTLLKKFQRKCQYLYD</sequence>
<reference evidence="1 2" key="1">
    <citation type="submission" date="2016-11" db="EMBL/GenBank/DDBJ databases">
        <title>The macronuclear genome of Stentor coeruleus: a giant cell with tiny introns.</title>
        <authorList>
            <person name="Slabodnick M."/>
            <person name="Ruby J.G."/>
            <person name="Reiff S.B."/>
            <person name="Swart E.C."/>
            <person name="Gosai S."/>
            <person name="Prabakaran S."/>
            <person name="Witkowska E."/>
            <person name="Larue G.E."/>
            <person name="Fisher S."/>
            <person name="Freeman R.M."/>
            <person name="Gunawardena J."/>
            <person name="Chu W."/>
            <person name="Stover N.A."/>
            <person name="Gregory B.D."/>
            <person name="Nowacki M."/>
            <person name="Derisi J."/>
            <person name="Roy S.W."/>
            <person name="Marshall W.F."/>
            <person name="Sood P."/>
        </authorList>
    </citation>
    <scope>NUCLEOTIDE SEQUENCE [LARGE SCALE GENOMIC DNA]</scope>
    <source>
        <strain evidence="1">WM001</strain>
    </source>
</reference>
<accession>A0A1R2B777</accession>
<organism evidence="1 2">
    <name type="scientific">Stentor coeruleus</name>
    <dbReference type="NCBI Taxonomy" id="5963"/>
    <lineage>
        <taxon>Eukaryota</taxon>
        <taxon>Sar</taxon>
        <taxon>Alveolata</taxon>
        <taxon>Ciliophora</taxon>
        <taxon>Postciliodesmatophora</taxon>
        <taxon>Heterotrichea</taxon>
        <taxon>Heterotrichida</taxon>
        <taxon>Stentoridae</taxon>
        <taxon>Stentor</taxon>
    </lineage>
</organism>
<dbReference type="EMBL" id="MPUH01000886">
    <property type="protein sequence ID" value="OMJ72617.1"/>
    <property type="molecule type" value="Genomic_DNA"/>
</dbReference>
<name>A0A1R2B777_9CILI</name>
<proteinExistence type="predicted"/>
<dbReference type="AlphaFoldDB" id="A0A1R2B777"/>
<keyword evidence="2" id="KW-1185">Reference proteome</keyword>
<evidence type="ECO:0000313" key="1">
    <source>
        <dbReference type="EMBL" id="OMJ72617.1"/>
    </source>
</evidence>
<dbReference type="Proteomes" id="UP000187209">
    <property type="component" value="Unassembled WGS sequence"/>
</dbReference>
<dbReference type="OrthoDB" id="326092at2759"/>